<accession>A0A2T3MNG6</accession>
<sequence length="223" mass="25007">MATNVLKIENYEVNSSVVKNVEIEASIFRQSVLNGINEFKKVNKFHPITAAGSRAWSEIVATFRELVVTQDANWKSEHMCGMPILVNSQLLTTIIITSGDKNTGMQNATPRTKNEKGQVTKNIVGQNYSLFEEPNEIVSSFTAIDPHQTWVFLYYLDKEAKEVRFELSLPLGTSLSGSSGKIKISDWKTRVIFPSVPFSGDDIDVVDTSFTDDSDFFEVIKKK</sequence>
<protein>
    <submittedName>
        <fullName evidence="1">Uncharacterized protein</fullName>
    </submittedName>
</protein>
<comment type="caution">
    <text evidence="1">The sequence shown here is derived from an EMBL/GenBank/DDBJ whole genome shotgun (WGS) entry which is preliminary data.</text>
</comment>
<gene>
    <name evidence="1" type="ORF">C9I88_06490</name>
</gene>
<evidence type="ECO:0000313" key="1">
    <source>
        <dbReference type="EMBL" id="PSV98308.1"/>
    </source>
</evidence>
<dbReference type="AlphaFoldDB" id="A0A2T3MNG6"/>
<name>A0A2T3MNG6_9GAMM</name>
<dbReference type="RefSeq" id="WP_107237004.1">
    <property type="nucleotide sequence ID" value="NZ_PYLW01000004.1"/>
</dbReference>
<organism evidence="1 2">
    <name type="scientific">Photobacterium iliopiscarium</name>
    <dbReference type="NCBI Taxonomy" id="56192"/>
    <lineage>
        <taxon>Bacteria</taxon>
        <taxon>Pseudomonadati</taxon>
        <taxon>Pseudomonadota</taxon>
        <taxon>Gammaproteobacteria</taxon>
        <taxon>Vibrionales</taxon>
        <taxon>Vibrionaceae</taxon>
        <taxon>Photobacterium</taxon>
    </lineage>
</organism>
<dbReference type="EMBL" id="PYLW01000004">
    <property type="protein sequence ID" value="PSV98308.1"/>
    <property type="molecule type" value="Genomic_DNA"/>
</dbReference>
<proteinExistence type="predicted"/>
<dbReference type="Proteomes" id="UP000241954">
    <property type="component" value="Unassembled WGS sequence"/>
</dbReference>
<evidence type="ECO:0000313" key="2">
    <source>
        <dbReference type="Proteomes" id="UP000241954"/>
    </source>
</evidence>
<reference evidence="1 2" key="1">
    <citation type="submission" date="2018-01" db="EMBL/GenBank/DDBJ databases">
        <title>Whole genome sequencing of Histamine producing bacteria.</title>
        <authorList>
            <person name="Butler K."/>
        </authorList>
    </citation>
    <scope>NUCLEOTIDE SEQUENCE [LARGE SCALE GENOMIC DNA]</scope>
    <source>
        <strain evidence="1 2">NCIMB 13481</strain>
    </source>
</reference>